<keyword evidence="4 6" id="KW-1133">Transmembrane helix</keyword>
<comment type="subcellular location">
    <subcellularLocation>
        <location evidence="1">Cell membrane</location>
        <topology evidence="1">Multi-pass membrane protein</topology>
    </subcellularLocation>
</comment>
<feature type="transmembrane region" description="Helical" evidence="6">
    <location>
        <begin position="311"/>
        <end position="329"/>
    </location>
</feature>
<feature type="transmembrane region" description="Helical" evidence="6">
    <location>
        <begin position="273"/>
        <end position="299"/>
    </location>
</feature>
<dbReference type="EMBL" id="RBII01000001">
    <property type="protein sequence ID" value="RKQ71619.1"/>
    <property type="molecule type" value="Genomic_DNA"/>
</dbReference>
<dbReference type="PANTHER" id="PTHR30619:SF1">
    <property type="entry name" value="RECOMBINATION PROTEIN 2"/>
    <property type="match status" value="1"/>
</dbReference>
<dbReference type="NCBIfam" id="TIGR00360">
    <property type="entry name" value="ComEC_N-term"/>
    <property type="match status" value="1"/>
</dbReference>
<evidence type="ECO:0000259" key="7">
    <source>
        <dbReference type="Pfam" id="PF03772"/>
    </source>
</evidence>
<keyword evidence="3 6" id="KW-0812">Transmembrane</keyword>
<feature type="transmembrane region" description="Helical" evidence="6">
    <location>
        <begin position="481"/>
        <end position="501"/>
    </location>
</feature>
<feature type="transmembrane region" description="Helical" evidence="6">
    <location>
        <begin position="537"/>
        <end position="554"/>
    </location>
</feature>
<feature type="transmembrane region" description="Helical" evidence="6">
    <location>
        <begin position="453"/>
        <end position="474"/>
    </location>
</feature>
<feature type="domain" description="DUF4131" evidence="8">
    <location>
        <begin position="56"/>
        <end position="204"/>
    </location>
</feature>
<evidence type="ECO:0000259" key="8">
    <source>
        <dbReference type="Pfam" id="PF13567"/>
    </source>
</evidence>
<dbReference type="InParanoid" id="A0A420WKX0"/>
<evidence type="ECO:0000256" key="3">
    <source>
        <dbReference type="ARBA" id="ARBA00022692"/>
    </source>
</evidence>
<dbReference type="Pfam" id="PF03772">
    <property type="entry name" value="Competence"/>
    <property type="match status" value="1"/>
</dbReference>
<evidence type="ECO:0000313" key="9">
    <source>
        <dbReference type="EMBL" id="RKQ71619.1"/>
    </source>
</evidence>
<reference evidence="9 10" key="1">
    <citation type="submission" date="2018-10" db="EMBL/GenBank/DDBJ databases">
        <title>Genomic Encyclopedia of Type Strains, Phase IV (KMG-IV): sequencing the most valuable type-strain genomes for metagenomic binning, comparative biology and taxonomic classification.</title>
        <authorList>
            <person name="Goeker M."/>
        </authorList>
    </citation>
    <scope>NUCLEOTIDE SEQUENCE [LARGE SCALE GENOMIC DNA]</scope>
    <source>
        <strain evidence="9 10">DSM 22008</strain>
    </source>
</reference>
<evidence type="ECO:0000256" key="2">
    <source>
        <dbReference type="ARBA" id="ARBA00022475"/>
    </source>
</evidence>
<organism evidence="9 10">
    <name type="scientific">Litorimonas taeanensis</name>
    <dbReference type="NCBI Taxonomy" id="568099"/>
    <lineage>
        <taxon>Bacteria</taxon>
        <taxon>Pseudomonadati</taxon>
        <taxon>Pseudomonadota</taxon>
        <taxon>Alphaproteobacteria</taxon>
        <taxon>Maricaulales</taxon>
        <taxon>Robiginitomaculaceae</taxon>
    </lineage>
</organism>
<comment type="caution">
    <text evidence="9">The sequence shown here is derived from an EMBL/GenBank/DDBJ whole genome shotgun (WGS) entry which is preliminary data.</text>
</comment>
<feature type="transmembrane region" description="Helical" evidence="6">
    <location>
        <begin position="380"/>
        <end position="399"/>
    </location>
</feature>
<evidence type="ECO:0000256" key="6">
    <source>
        <dbReference type="SAM" id="Phobius"/>
    </source>
</evidence>
<evidence type="ECO:0000313" key="10">
    <source>
        <dbReference type="Proteomes" id="UP000282211"/>
    </source>
</evidence>
<dbReference type="AlphaFoldDB" id="A0A420WKX0"/>
<feature type="transmembrane region" description="Helical" evidence="6">
    <location>
        <begin position="58"/>
        <end position="75"/>
    </location>
</feature>
<dbReference type="InterPro" id="IPR025405">
    <property type="entry name" value="DUF4131"/>
</dbReference>
<feature type="transmembrane region" description="Helical" evidence="6">
    <location>
        <begin position="82"/>
        <end position="101"/>
    </location>
</feature>
<dbReference type="Pfam" id="PF13567">
    <property type="entry name" value="DUF4131"/>
    <property type="match status" value="1"/>
</dbReference>
<evidence type="ECO:0000256" key="5">
    <source>
        <dbReference type="ARBA" id="ARBA00023136"/>
    </source>
</evidence>
<dbReference type="GO" id="GO:0005886">
    <property type="term" value="C:plasma membrane"/>
    <property type="evidence" value="ECO:0007669"/>
    <property type="project" value="UniProtKB-SubCell"/>
</dbReference>
<keyword evidence="5 6" id="KW-0472">Membrane</keyword>
<feature type="transmembrane region" description="Helical" evidence="6">
    <location>
        <begin position="419"/>
        <end position="441"/>
    </location>
</feature>
<dbReference type="InterPro" id="IPR052159">
    <property type="entry name" value="Competence_DNA_uptake"/>
</dbReference>
<gene>
    <name evidence="9" type="ORF">DES40_0946</name>
</gene>
<proteinExistence type="predicted"/>
<keyword evidence="10" id="KW-1185">Reference proteome</keyword>
<feature type="transmembrane region" description="Helical" evidence="6">
    <location>
        <begin position="513"/>
        <end position="530"/>
    </location>
</feature>
<feature type="transmembrane region" description="Helical" evidence="6">
    <location>
        <begin position="35"/>
        <end position="52"/>
    </location>
</feature>
<dbReference type="Proteomes" id="UP000282211">
    <property type="component" value="Unassembled WGS sequence"/>
</dbReference>
<sequence length="702" mass="78417">MRGLFHNIQAFNSPGESFDVRVAFKTLIAAPRLNFDNFVVSIGVGIALYFGLGFEPDWRVVVAVLAVISALVYWGRDKDTTFWAWMFIIFAIALGFGRAVWHSHAVKTPRLPFYEHAYDVRGWVESIQASGSGVSWHLRVKDIEQLEPNQTPHKVRIRLGQKHLEAATASDFIEIRAILSEPPGPAVYNGYNPSRRAYYDKIGGFGFAISVPKVERSDETSLKQKISKLRFGLAKRISETGPSETAGLQAALLTGVRRYIPPDQTDALRAAGLAHILAISGLHMGLLAGSAYYVFTFLLACIAPLSRRYDVRKFAAILAIVAAASYLVLSGASVATQRAFIMAVIIFTAVILDRQAISIRSVSVAAFITLILHPESLVSVGFQMSFAAVLALVVVYRHWQDRRHYPFESKWAAIIRRNFISLSVTSFVAGLATAGFALFHFGRIARYGLLGNLFAMPIFTFAVMPLGIISLIAFPFSLERFPLWLMGQSLLPILEISKWVASLEGAMTYIRQAPNWMIAVYGLAFIWMLVGKLRARILAMCLIVICALGWWTVIPPDIRISEDGRVSFWETEEYQRLIVTSERADRYGREQFAEKAGQSDFDVANMHAVEAPCDELACRFVVQNKVLSILNHPSEARLECEQSDIVILTQRDVGPEVRRHCRAELIDGRVLREGGAQEIYLSKGTVKRVGIKKPTSQRRLWE</sequence>
<protein>
    <submittedName>
        <fullName evidence="9">Competence protein ComEC</fullName>
    </submittedName>
</protein>
<feature type="domain" description="ComEC/Rec2-related protein" evidence="7">
    <location>
        <begin position="252"/>
        <end position="532"/>
    </location>
</feature>
<name>A0A420WKX0_9PROT</name>
<dbReference type="InterPro" id="IPR004477">
    <property type="entry name" value="ComEC_N"/>
</dbReference>
<accession>A0A420WKX0</accession>
<evidence type="ECO:0000256" key="1">
    <source>
        <dbReference type="ARBA" id="ARBA00004651"/>
    </source>
</evidence>
<evidence type="ECO:0000256" key="4">
    <source>
        <dbReference type="ARBA" id="ARBA00022989"/>
    </source>
</evidence>
<keyword evidence="2" id="KW-1003">Cell membrane</keyword>
<dbReference type="PANTHER" id="PTHR30619">
    <property type="entry name" value="DNA INTERNALIZATION/COMPETENCE PROTEIN COMEC/REC2"/>
    <property type="match status" value="1"/>
</dbReference>